<dbReference type="AlphaFoldDB" id="A0A2H0UCN7"/>
<feature type="transmembrane region" description="Helical" evidence="1">
    <location>
        <begin position="52"/>
        <end position="79"/>
    </location>
</feature>
<feature type="transmembrane region" description="Helical" evidence="1">
    <location>
        <begin position="91"/>
        <end position="110"/>
    </location>
</feature>
<comment type="caution">
    <text evidence="2">The sequence shown here is derived from an EMBL/GenBank/DDBJ whole genome shotgun (WGS) entry which is preliminary data.</text>
</comment>
<dbReference type="Proteomes" id="UP000231192">
    <property type="component" value="Unassembled WGS sequence"/>
</dbReference>
<protein>
    <submittedName>
        <fullName evidence="2">Uncharacterized protein</fullName>
    </submittedName>
</protein>
<keyword evidence="1" id="KW-0472">Membrane</keyword>
<evidence type="ECO:0000313" key="3">
    <source>
        <dbReference type="Proteomes" id="UP000231192"/>
    </source>
</evidence>
<accession>A0A2H0UCN7</accession>
<evidence type="ECO:0000256" key="1">
    <source>
        <dbReference type="SAM" id="Phobius"/>
    </source>
</evidence>
<dbReference type="EMBL" id="PFBK01000002">
    <property type="protein sequence ID" value="PIR84157.1"/>
    <property type="molecule type" value="Genomic_DNA"/>
</dbReference>
<evidence type="ECO:0000313" key="2">
    <source>
        <dbReference type="EMBL" id="PIR84157.1"/>
    </source>
</evidence>
<keyword evidence="1" id="KW-0812">Transmembrane</keyword>
<keyword evidence="1" id="KW-1133">Transmembrane helix</keyword>
<feature type="transmembrane region" description="Helical" evidence="1">
    <location>
        <begin position="12"/>
        <end position="32"/>
    </location>
</feature>
<sequence>MLSLFPEIMFLAPAGVFLIRIALGCVFVYAAWRHVAQKDIAVRISGIVESLVAAALIAGAWTQAAALAALLITVVHFAVRRLRTASLGTALLSLVMSLSLIVMGAGIFAFDLPL</sequence>
<proteinExistence type="predicted"/>
<organism evidence="2 3">
    <name type="scientific">Candidatus Kaiserbacteria bacterium CG10_big_fil_rev_8_21_14_0_10_51_14</name>
    <dbReference type="NCBI Taxonomy" id="1974610"/>
    <lineage>
        <taxon>Bacteria</taxon>
        <taxon>Candidatus Kaiseribacteriota</taxon>
    </lineage>
</organism>
<reference evidence="3" key="1">
    <citation type="submission" date="2017-09" db="EMBL/GenBank/DDBJ databases">
        <title>Depth-based differentiation of microbial function through sediment-hosted aquifers and enrichment of novel symbionts in the deep terrestrial subsurface.</title>
        <authorList>
            <person name="Probst A.J."/>
            <person name="Ladd B."/>
            <person name="Jarett J.K."/>
            <person name="Geller-Mcgrath D.E."/>
            <person name="Sieber C.M.K."/>
            <person name="Emerson J.B."/>
            <person name="Anantharaman K."/>
            <person name="Thomas B.C."/>
            <person name="Malmstrom R."/>
            <person name="Stieglmeier M."/>
            <person name="Klingl A."/>
            <person name="Woyke T."/>
            <person name="Ryan C.M."/>
            <person name="Banfield J.F."/>
        </authorList>
    </citation>
    <scope>NUCLEOTIDE SEQUENCE [LARGE SCALE GENOMIC DNA]</scope>
</reference>
<gene>
    <name evidence="2" type="ORF">COU18_00160</name>
</gene>
<name>A0A2H0UCN7_9BACT</name>